<dbReference type="AlphaFoldDB" id="A0A0L0SZ51"/>
<evidence type="ECO:0000313" key="4">
    <source>
        <dbReference type="EMBL" id="KNE67786.1"/>
    </source>
</evidence>
<organism evidence="4 5">
    <name type="scientific">Allomyces macrogynus (strain ATCC 38327)</name>
    <name type="common">Allomyces javanicus var. macrogynus</name>
    <dbReference type="NCBI Taxonomy" id="578462"/>
    <lineage>
        <taxon>Eukaryota</taxon>
        <taxon>Fungi</taxon>
        <taxon>Fungi incertae sedis</taxon>
        <taxon>Blastocladiomycota</taxon>
        <taxon>Blastocladiomycetes</taxon>
        <taxon>Blastocladiales</taxon>
        <taxon>Blastocladiaceae</taxon>
        <taxon>Allomyces</taxon>
    </lineage>
</organism>
<keyword evidence="2" id="KW-0472">Membrane</keyword>
<feature type="signal peptide" evidence="3">
    <location>
        <begin position="1"/>
        <end position="38"/>
    </location>
</feature>
<feature type="region of interest" description="Disordered" evidence="1">
    <location>
        <begin position="480"/>
        <end position="512"/>
    </location>
</feature>
<keyword evidence="5" id="KW-1185">Reference proteome</keyword>
<feature type="transmembrane region" description="Helical" evidence="2">
    <location>
        <begin position="345"/>
        <end position="366"/>
    </location>
</feature>
<dbReference type="EMBL" id="GG745354">
    <property type="protein sequence ID" value="KNE67786.1"/>
    <property type="molecule type" value="Genomic_DNA"/>
</dbReference>
<protein>
    <submittedName>
        <fullName evidence="4">Uncharacterized protein</fullName>
    </submittedName>
</protein>
<sequence length="512" mass="53403">MTTARSPRRPTPRTSALAIALFLALIAITASLAPLASAAPQVVGTPVATSAGRASASATGTAASSAQPTGSASASASASGTATGTPTATRSATATPTPTDPCTPGGRCVPPGKSQECLVLQKVWAWRNMTTNAYLPVDLRPYFQDRFGSKYDSSSFPTSMHNVSDLNALFGDETWSLFAKQGAFFNQRQAGCNAPRQKYFTTWAFIDMVTFFKSKGDPCSSDANMQICASTLDQRAESILGDLNNSTYCDVASEFNATGQLYVKQLHEHPFRSTLQTCISGDTIEADIGRCGWYTQYGACMNKDKCPSLPQDLLDQCDQIIKTYVKKSATSDDSTDDANKSKVPVTAIVVGSIAGVIAIGGVLALARTRKTANVFKTLGRSIGRTLHRGTSRAAMPPPPPMHPAPPPTPAMAVAAVPLAVPAATATGAPAPAALQGFVDQFGNPVAPEVAASYMSYHAQQAQATGGSPMLSTMAAVPTMPEPTQQHPGTGTVAEPLMATPPPSQPGTGTQRH</sequence>
<keyword evidence="2" id="KW-0812">Transmembrane</keyword>
<reference evidence="4 5" key="1">
    <citation type="submission" date="2009-11" db="EMBL/GenBank/DDBJ databases">
        <title>Annotation of Allomyces macrogynus ATCC 38327.</title>
        <authorList>
            <consortium name="The Broad Institute Genome Sequencing Platform"/>
            <person name="Russ C."/>
            <person name="Cuomo C."/>
            <person name="Burger G."/>
            <person name="Gray M.W."/>
            <person name="Holland P.W.H."/>
            <person name="King N."/>
            <person name="Lang F.B.F."/>
            <person name="Roger A.J."/>
            <person name="Ruiz-Trillo I."/>
            <person name="Young S.K."/>
            <person name="Zeng Q."/>
            <person name="Gargeya S."/>
            <person name="Fitzgerald M."/>
            <person name="Haas B."/>
            <person name="Abouelleil A."/>
            <person name="Alvarado L."/>
            <person name="Arachchi H.M."/>
            <person name="Berlin A."/>
            <person name="Chapman S.B."/>
            <person name="Gearin G."/>
            <person name="Goldberg J."/>
            <person name="Griggs A."/>
            <person name="Gujja S."/>
            <person name="Hansen M."/>
            <person name="Heiman D."/>
            <person name="Howarth C."/>
            <person name="Larimer J."/>
            <person name="Lui A."/>
            <person name="MacDonald P.J.P."/>
            <person name="McCowen C."/>
            <person name="Montmayeur A."/>
            <person name="Murphy C."/>
            <person name="Neiman D."/>
            <person name="Pearson M."/>
            <person name="Priest M."/>
            <person name="Roberts A."/>
            <person name="Saif S."/>
            <person name="Shea T."/>
            <person name="Sisk P."/>
            <person name="Stolte C."/>
            <person name="Sykes S."/>
            <person name="Wortman J."/>
            <person name="Nusbaum C."/>
            <person name="Birren B."/>
        </authorList>
    </citation>
    <scope>NUCLEOTIDE SEQUENCE [LARGE SCALE GENOMIC DNA]</scope>
    <source>
        <strain evidence="4 5">ATCC 38327</strain>
    </source>
</reference>
<proteinExistence type="predicted"/>
<dbReference type="VEuPathDB" id="FungiDB:AMAG_12507"/>
<reference evidence="5" key="2">
    <citation type="submission" date="2009-11" db="EMBL/GenBank/DDBJ databases">
        <title>The Genome Sequence of Allomyces macrogynus strain ATCC 38327.</title>
        <authorList>
            <consortium name="The Broad Institute Genome Sequencing Platform"/>
            <person name="Russ C."/>
            <person name="Cuomo C."/>
            <person name="Shea T."/>
            <person name="Young S.K."/>
            <person name="Zeng Q."/>
            <person name="Koehrsen M."/>
            <person name="Haas B."/>
            <person name="Borodovsky M."/>
            <person name="Guigo R."/>
            <person name="Alvarado L."/>
            <person name="Berlin A."/>
            <person name="Borenstein D."/>
            <person name="Chen Z."/>
            <person name="Engels R."/>
            <person name="Freedman E."/>
            <person name="Gellesch M."/>
            <person name="Goldberg J."/>
            <person name="Griggs A."/>
            <person name="Gujja S."/>
            <person name="Heiman D."/>
            <person name="Hepburn T."/>
            <person name="Howarth C."/>
            <person name="Jen D."/>
            <person name="Larson L."/>
            <person name="Lewis B."/>
            <person name="Mehta T."/>
            <person name="Park D."/>
            <person name="Pearson M."/>
            <person name="Roberts A."/>
            <person name="Saif S."/>
            <person name="Shenoy N."/>
            <person name="Sisk P."/>
            <person name="Stolte C."/>
            <person name="Sykes S."/>
            <person name="Walk T."/>
            <person name="White J."/>
            <person name="Yandava C."/>
            <person name="Burger G."/>
            <person name="Gray M.W."/>
            <person name="Holland P.W.H."/>
            <person name="King N."/>
            <person name="Lang F.B.F."/>
            <person name="Roger A.J."/>
            <person name="Ruiz-Trillo I."/>
            <person name="Lander E."/>
            <person name="Nusbaum C."/>
        </authorList>
    </citation>
    <scope>NUCLEOTIDE SEQUENCE [LARGE SCALE GENOMIC DNA]</scope>
    <source>
        <strain evidence="5">ATCC 38327</strain>
    </source>
</reference>
<accession>A0A0L0SZ51</accession>
<keyword evidence="3" id="KW-0732">Signal</keyword>
<feature type="compositionally biased region" description="Low complexity" evidence="1">
    <location>
        <begin position="59"/>
        <end position="97"/>
    </location>
</feature>
<evidence type="ECO:0000256" key="1">
    <source>
        <dbReference type="SAM" id="MobiDB-lite"/>
    </source>
</evidence>
<dbReference type="Proteomes" id="UP000054350">
    <property type="component" value="Unassembled WGS sequence"/>
</dbReference>
<feature type="region of interest" description="Disordered" evidence="1">
    <location>
        <begin position="59"/>
        <end position="107"/>
    </location>
</feature>
<feature type="chain" id="PRO_5005548050" evidence="3">
    <location>
        <begin position="39"/>
        <end position="512"/>
    </location>
</feature>
<dbReference type="OrthoDB" id="5578507at2759"/>
<gene>
    <name evidence="4" type="ORF">AMAG_12507</name>
</gene>
<evidence type="ECO:0000256" key="2">
    <source>
        <dbReference type="SAM" id="Phobius"/>
    </source>
</evidence>
<keyword evidence="2" id="KW-1133">Transmembrane helix</keyword>
<name>A0A0L0SZ51_ALLM3</name>
<evidence type="ECO:0000313" key="5">
    <source>
        <dbReference type="Proteomes" id="UP000054350"/>
    </source>
</evidence>
<evidence type="ECO:0000256" key="3">
    <source>
        <dbReference type="SAM" id="SignalP"/>
    </source>
</evidence>